<dbReference type="PANTHER" id="PTHR34598">
    <property type="entry name" value="BLL6449 PROTEIN"/>
    <property type="match status" value="1"/>
</dbReference>
<gene>
    <name evidence="3" type="ORF">BT63DRAFT_450350</name>
</gene>
<evidence type="ECO:0000256" key="1">
    <source>
        <dbReference type="ARBA" id="ARBA00023002"/>
    </source>
</evidence>
<comment type="similarity">
    <text evidence="2">Belongs to the asaB hydroxylase/desaturase family.</text>
</comment>
<protein>
    <recommendedName>
        <fullName evidence="5">Methyltransferase</fullName>
    </recommendedName>
</protein>
<proteinExistence type="inferred from homology"/>
<sequence>MPLDKIASIPYIEDDAIYQEQKAYAIAFELDGVPVEDHSNHKINNQQVVVHDLRGASSTPQLESSGFQFVQSDLRHTFRELDARERSPRYPAKTGYKAKFAQPSTVPHVDYTPNSTRARLRQITDEAEFEPLKDAPVWRVLKGPNHDWPLAVCDFASIHPEKDPLESDLVFRDAVSENVVLRHNPSHSWYYLSGQRTNEVLVFRNATSPGRSASKAFHASFGTQEIVESEKELRQSIEVRLFAFL</sequence>
<evidence type="ECO:0000313" key="4">
    <source>
        <dbReference type="Proteomes" id="UP000799302"/>
    </source>
</evidence>
<keyword evidence="1" id="KW-0560">Oxidoreductase</keyword>
<dbReference type="InterPro" id="IPR044053">
    <property type="entry name" value="AsaB-like"/>
</dbReference>
<dbReference type="OrthoDB" id="412788at2759"/>
<organism evidence="3 4">
    <name type="scientific">Microthyrium microscopicum</name>
    <dbReference type="NCBI Taxonomy" id="703497"/>
    <lineage>
        <taxon>Eukaryota</taxon>
        <taxon>Fungi</taxon>
        <taxon>Dikarya</taxon>
        <taxon>Ascomycota</taxon>
        <taxon>Pezizomycotina</taxon>
        <taxon>Dothideomycetes</taxon>
        <taxon>Dothideomycetes incertae sedis</taxon>
        <taxon>Microthyriales</taxon>
        <taxon>Microthyriaceae</taxon>
        <taxon>Microthyrium</taxon>
    </lineage>
</organism>
<name>A0A6A6UTB2_9PEZI</name>
<evidence type="ECO:0000256" key="2">
    <source>
        <dbReference type="ARBA" id="ARBA00023604"/>
    </source>
</evidence>
<accession>A0A6A6UTB2</accession>
<dbReference type="GO" id="GO:0016491">
    <property type="term" value="F:oxidoreductase activity"/>
    <property type="evidence" value="ECO:0007669"/>
    <property type="project" value="UniProtKB-KW"/>
</dbReference>
<evidence type="ECO:0008006" key="5">
    <source>
        <dbReference type="Google" id="ProtNLM"/>
    </source>
</evidence>
<dbReference type="AlphaFoldDB" id="A0A6A6UTB2"/>
<dbReference type="NCBIfam" id="NF041278">
    <property type="entry name" value="CmcJ_NvfI_EfuI"/>
    <property type="match status" value="1"/>
</dbReference>
<keyword evidence="4" id="KW-1185">Reference proteome</keyword>
<dbReference type="PANTHER" id="PTHR34598:SF3">
    <property type="entry name" value="OXIDOREDUCTASE AN1597"/>
    <property type="match status" value="1"/>
</dbReference>
<dbReference type="EMBL" id="MU004230">
    <property type="protein sequence ID" value="KAF2675362.1"/>
    <property type="molecule type" value="Genomic_DNA"/>
</dbReference>
<evidence type="ECO:0000313" key="3">
    <source>
        <dbReference type="EMBL" id="KAF2675362.1"/>
    </source>
</evidence>
<dbReference type="Proteomes" id="UP000799302">
    <property type="component" value="Unassembled WGS sequence"/>
</dbReference>
<reference evidence="3" key="1">
    <citation type="journal article" date="2020" name="Stud. Mycol.">
        <title>101 Dothideomycetes genomes: a test case for predicting lifestyles and emergence of pathogens.</title>
        <authorList>
            <person name="Haridas S."/>
            <person name="Albert R."/>
            <person name="Binder M."/>
            <person name="Bloem J."/>
            <person name="Labutti K."/>
            <person name="Salamov A."/>
            <person name="Andreopoulos B."/>
            <person name="Baker S."/>
            <person name="Barry K."/>
            <person name="Bills G."/>
            <person name="Bluhm B."/>
            <person name="Cannon C."/>
            <person name="Castanera R."/>
            <person name="Culley D."/>
            <person name="Daum C."/>
            <person name="Ezra D."/>
            <person name="Gonzalez J."/>
            <person name="Henrissat B."/>
            <person name="Kuo A."/>
            <person name="Liang C."/>
            <person name="Lipzen A."/>
            <person name="Lutzoni F."/>
            <person name="Magnuson J."/>
            <person name="Mondo S."/>
            <person name="Nolan M."/>
            <person name="Ohm R."/>
            <person name="Pangilinan J."/>
            <person name="Park H.-J."/>
            <person name="Ramirez L."/>
            <person name="Alfaro M."/>
            <person name="Sun H."/>
            <person name="Tritt A."/>
            <person name="Yoshinaga Y."/>
            <person name="Zwiers L.-H."/>
            <person name="Turgeon B."/>
            <person name="Goodwin S."/>
            <person name="Spatafora J."/>
            <person name="Crous P."/>
            <person name="Grigoriev I."/>
        </authorList>
    </citation>
    <scope>NUCLEOTIDE SEQUENCE</scope>
    <source>
        <strain evidence="3">CBS 115976</strain>
    </source>
</reference>